<accession>A0A2A2F5F4</accession>
<keyword evidence="3" id="KW-1185">Reference proteome</keyword>
<evidence type="ECO:0000313" key="2">
    <source>
        <dbReference type="EMBL" id="PAU79835.1"/>
    </source>
</evidence>
<evidence type="ECO:0000313" key="3">
    <source>
        <dbReference type="Proteomes" id="UP000218896"/>
    </source>
</evidence>
<proteinExistence type="predicted"/>
<gene>
    <name evidence="2" type="ORF">CK501_11580</name>
</gene>
<evidence type="ECO:0008006" key="4">
    <source>
        <dbReference type="Google" id="ProtNLM"/>
    </source>
</evidence>
<protein>
    <recommendedName>
        <fullName evidence="4">Tetratricopeptide repeat protein</fullName>
    </recommendedName>
</protein>
<comment type="caution">
    <text evidence="2">The sequence shown here is derived from an EMBL/GenBank/DDBJ whole genome shotgun (WGS) entry which is preliminary data.</text>
</comment>
<feature type="transmembrane region" description="Helical" evidence="1">
    <location>
        <begin position="91"/>
        <end position="112"/>
    </location>
</feature>
<keyword evidence="1" id="KW-1133">Transmembrane helix</keyword>
<organism evidence="2 3">
    <name type="scientific">Halovibrio salipaludis</name>
    <dbReference type="NCBI Taxonomy" id="2032626"/>
    <lineage>
        <taxon>Bacteria</taxon>
        <taxon>Pseudomonadati</taxon>
        <taxon>Pseudomonadota</taxon>
        <taxon>Gammaproteobacteria</taxon>
        <taxon>Oceanospirillales</taxon>
        <taxon>Halomonadaceae</taxon>
        <taxon>Halovibrio</taxon>
    </lineage>
</organism>
<keyword evidence="1" id="KW-0812">Transmembrane</keyword>
<feature type="transmembrane region" description="Helical" evidence="1">
    <location>
        <begin position="118"/>
        <end position="139"/>
    </location>
</feature>
<dbReference type="RefSeq" id="WP_095617905.1">
    <property type="nucleotide sequence ID" value="NZ_NSKD01000005.1"/>
</dbReference>
<dbReference type="AlphaFoldDB" id="A0A2A2F5F4"/>
<dbReference type="Proteomes" id="UP000218896">
    <property type="component" value="Unassembled WGS sequence"/>
</dbReference>
<feature type="transmembrane region" description="Helical" evidence="1">
    <location>
        <begin position="49"/>
        <end position="70"/>
    </location>
</feature>
<sequence>MSSIARDSGRVPPVWERLPQIFGYPFKTACLTTLGLAAILYLIGMVVPLLGLILVIAAWVVLYKFAYDVLEATARGWMDPPEIQRKSNSWVLVKTFVLFVVLGFAVTGIAIVTGSLTLVAAAAIFIVLALPAAIITLAMSNSLMSALNPGTWVGIMRSVGFPYFIASLLLFMLSVSQGMAESLVAGLFGPSLAGHVGVFLIGGYFLIASFHLMGYLVYQHHDMLGVEQEVTAADRARAANPDLSPLLQEVEGLVAEGSVDEAIERLQKELRQSGLQPEEHERYRKLLRLQGRTDELLAHSREYISTLLYGLEQPKKAMSIAEEALRVDASFQPEHPKQVRDLARLADQYDHHELVIRLTSPFGKQNPKHPHLPENYFLGAKALFEGRGDEQKALKILRQLQKHFPDHELRERVDELAERAERIATS</sequence>
<dbReference type="EMBL" id="NSKD01000005">
    <property type="protein sequence ID" value="PAU79835.1"/>
    <property type="molecule type" value="Genomic_DNA"/>
</dbReference>
<dbReference type="InterPro" id="IPR011990">
    <property type="entry name" value="TPR-like_helical_dom_sf"/>
</dbReference>
<feature type="transmembrane region" description="Helical" evidence="1">
    <location>
        <begin position="21"/>
        <end position="43"/>
    </location>
</feature>
<evidence type="ECO:0000256" key="1">
    <source>
        <dbReference type="SAM" id="Phobius"/>
    </source>
</evidence>
<reference evidence="2 3" key="1">
    <citation type="submission" date="2017-08" db="EMBL/GenBank/DDBJ databases">
        <title>Halovibrio sewagensis sp. nov., isolated from wastewater of high salinity.</title>
        <authorList>
            <person name="Dong X."/>
            <person name="Zhang G."/>
        </authorList>
    </citation>
    <scope>NUCLEOTIDE SEQUENCE [LARGE SCALE GENOMIC DNA]</scope>
    <source>
        <strain evidence="2 3">YL5-2</strain>
    </source>
</reference>
<dbReference type="Gene3D" id="1.25.40.10">
    <property type="entry name" value="Tetratricopeptide repeat domain"/>
    <property type="match status" value="1"/>
</dbReference>
<keyword evidence="1" id="KW-0472">Membrane</keyword>
<feature type="transmembrane region" description="Helical" evidence="1">
    <location>
        <begin position="192"/>
        <end position="218"/>
    </location>
</feature>
<feature type="transmembrane region" description="Helical" evidence="1">
    <location>
        <begin position="160"/>
        <end position="180"/>
    </location>
</feature>
<dbReference type="OrthoDB" id="5698243at2"/>
<name>A0A2A2F5F4_9GAMM</name>
<dbReference type="SUPFAM" id="SSF48452">
    <property type="entry name" value="TPR-like"/>
    <property type="match status" value="1"/>
</dbReference>